<reference evidence="2" key="1">
    <citation type="submission" date="2016-11" db="EMBL/GenBank/DDBJ databases">
        <title>The genome of Nicotiana attenuata.</title>
        <authorList>
            <person name="Xu S."/>
            <person name="Brockmoeller T."/>
            <person name="Gaquerel E."/>
            <person name="Navarro A."/>
            <person name="Kuhl H."/>
            <person name="Gase K."/>
            <person name="Ling Z."/>
            <person name="Zhou W."/>
            <person name="Kreitzer C."/>
            <person name="Stanke M."/>
            <person name="Tang H."/>
            <person name="Lyons E."/>
            <person name="Pandey P."/>
            <person name="Pandey S.P."/>
            <person name="Timmermann B."/>
            <person name="Baldwin I.T."/>
        </authorList>
    </citation>
    <scope>NUCLEOTIDE SEQUENCE [LARGE SCALE GENOMIC DNA]</scope>
    <source>
        <strain evidence="2">UT</strain>
    </source>
</reference>
<feature type="chain" id="PRO_5012272703" evidence="1">
    <location>
        <begin position="28"/>
        <end position="147"/>
    </location>
</feature>
<evidence type="ECO:0000313" key="3">
    <source>
        <dbReference type="Proteomes" id="UP000187609"/>
    </source>
</evidence>
<evidence type="ECO:0000313" key="2">
    <source>
        <dbReference type="EMBL" id="OIT05550.1"/>
    </source>
</evidence>
<dbReference type="OMA" id="TSDNPCA"/>
<evidence type="ECO:0000256" key="1">
    <source>
        <dbReference type="SAM" id="SignalP"/>
    </source>
</evidence>
<dbReference type="PANTHER" id="PTHR37702:SF1">
    <property type="entry name" value="HYDROXYPROLINE-RICH GLYCOPROTEIN FAMILY PROTEIN"/>
    <property type="match status" value="1"/>
</dbReference>
<keyword evidence="3" id="KW-1185">Reference proteome</keyword>
<dbReference type="PANTHER" id="PTHR37702">
    <property type="entry name" value="PROLINE-RICH FAMILY PROTEIN"/>
    <property type="match status" value="1"/>
</dbReference>
<comment type="caution">
    <text evidence="2">The sequence shown here is derived from an EMBL/GenBank/DDBJ whole genome shotgun (WGS) entry which is preliminary data.</text>
</comment>
<keyword evidence="1" id="KW-0732">Signal</keyword>
<organism evidence="2 3">
    <name type="scientific">Nicotiana attenuata</name>
    <name type="common">Coyote tobacco</name>
    <dbReference type="NCBI Taxonomy" id="49451"/>
    <lineage>
        <taxon>Eukaryota</taxon>
        <taxon>Viridiplantae</taxon>
        <taxon>Streptophyta</taxon>
        <taxon>Embryophyta</taxon>
        <taxon>Tracheophyta</taxon>
        <taxon>Spermatophyta</taxon>
        <taxon>Magnoliopsida</taxon>
        <taxon>eudicotyledons</taxon>
        <taxon>Gunneridae</taxon>
        <taxon>Pentapetalae</taxon>
        <taxon>asterids</taxon>
        <taxon>lamiids</taxon>
        <taxon>Solanales</taxon>
        <taxon>Solanaceae</taxon>
        <taxon>Nicotianoideae</taxon>
        <taxon>Nicotianeae</taxon>
        <taxon>Nicotiana</taxon>
    </lineage>
</organism>
<dbReference type="Proteomes" id="UP000187609">
    <property type="component" value="Unassembled WGS sequence"/>
</dbReference>
<dbReference type="AlphaFoldDB" id="A0A1J6IL16"/>
<dbReference type="Gramene" id="OIT05550">
    <property type="protein sequence ID" value="OIT05550"/>
    <property type="gene ID" value="A4A49_27213"/>
</dbReference>
<dbReference type="STRING" id="49451.A0A1J6IL16"/>
<protein>
    <submittedName>
        <fullName evidence="2">Uncharacterized protein</fullName>
    </submittedName>
</protein>
<proteinExistence type="predicted"/>
<accession>A0A1J6IL16</accession>
<sequence length="147" mass="16243">MAPKLPKLLSLLLFFPLVLNFTARTSGQECPYPCYPPPTGPGNNPPVALTPPYSQGSNYNFPPPATYNNNPAAGGSNFPYYNTPPNFANGVVPPPPDPILPWWPYRYKNRPNYGDQYSSSVSIQESRTLIMISIVPLLSLFATLFLH</sequence>
<feature type="signal peptide" evidence="1">
    <location>
        <begin position="1"/>
        <end position="27"/>
    </location>
</feature>
<dbReference type="EMBL" id="MJEQ01037184">
    <property type="protein sequence ID" value="OIT05550.1"/>
    <property type="molecule type" value="Genomic_DNA"/>
</dbReference>
<name>A0A1J6IL16_NICAT</name>
<gene>
    <name evidence="2" type="ORF">A4A49_27213</name>
</gene>